<organism evidence="1">
    <name type="scientific">Thermohahella caldifontis</name>
    <dbReference type="NCBI Taxonomy" id="3142973"/>
    <lineage>
        <taxon>Bacteria</taxon>
        <taxon>Pseudomonadati</taxon>
        <taxon>Pseudomonadota</taxon>
        <taxon>Gammaproteobacteria</taxon>
        <taxon>Oceanospirillales</taxon>
        <taxon>Hahellaceae</taxon>
        <taxon>Thermohahella</taxon>
    </lineage>
</organism>
<dbReference type="RefSeq" id="WP_369600310.1">
    <property type="nucleotide sequence ID" value="NZ_CP154858.1"/>
</dbReference>
<dbReference type="KEGG" id="tcd:AAIA72_10700"/>
<reference evidence="1" key="1">
    <citation type="submission" date="2024-05" db="EMBL/GenBank/DDBJ databases">
        <title>Genome sequencing of novel strain.</title>
        <authorList>
            <person name="Ganbat D."/>
            <person name="Ganbat S."/>
            <person name="Lee S.-J."/>
        </authorList>
    </citation>
    <scope>NUCLEOTIDE SEQUENCE</scope>
    <source>
        <strain evidence="1">SMD15-11</strain>
    </source>
</reference>
<dbReference type="EMBL" id="CP154858">
    <property type="protein sequence ID" value="XDT71274.1"/>
    <property type="molecule type" value="Genomic_DNA"/>
</dbReference>
<accession>A0AB39USK0</accession>
<dbReference type="Pfam" id="PF17269">
    <property type="entry name" value="DUF5335"/>
    <property type="match status" value="1"/>
</dbReference>
<gene>
    <name evidence="1" type="ORF">AAIA72_10700</name>
</gene>
<dbReference type="AlphaFoldDB" id="A0AB39USK0"/>
<protein>
    <submittedName>
        <fullName evidence="1">DUF5335 family protein</fullName>
    </submittedName>
</protein>
<dbReference type="InterPro" id="IPR035223">
    <property type="entry name" value="DUF5335"/>
</dbReference>
<evidence type="ECO:0000313" key="1">
    <source>
        <dbReference type="EMBL" id="XDT71274.1"/>
    </source>
</evidence>
<sequence length="112" mass="12475">MKDRILNRDEYKQWLEHVSATIENEQAEVEVAGLGLGDQIVAEWVPVTGLSYDPKDDVVTVTLKDYEHLIRNPKRLVATAEGADLVSLLVEDGEGTEHIVRFREPLALPPAA</sequence>
<name>A0AB39USK0_9GAMM</name>
<proteinExistence type="predicted"/>